<evidence type="ECO:0000259" key="4">
    <source>
        <dbReference type="Pfam" id="PF25917"/>
    </source>
</evidence>
<dbReference type="OrthoDB" id="9811754at2"/>
<protein>
    <submittedName>
        <fullName evidence="6">HlyD family secretion protein</fullName>
    </submittedName>
</protein>
<accession>A0A1M6QD76</accession>
<dbReference type="RefSeq" id="WP_072911360.1">
    <property type="nucleotide sequence ID" value="NZ_FRAR01000008.1"/>
</dbReference>
<evidence type="ECO:0000259" key="5">
    <source>
        <dbReference type="Pfam" id="PF25990"/>
    </source>
</evidence>
<feature type="domain" description="YknX-like beta-barrel" evidence="5">
    <location>
        <begin position="127"/>
        <end position="213"/>
    </location>
</feature>
<keyword evidence="2" id="KW-0175">Coiled coil</keyword>
<sequence length="216" mass="23436">MDKRKKTLLMVSGIMIFVLATIALYYGINNYLYISTEDARVTGDIARINAQITGKLVSCDLEEGMTVHKDQIVARQEAPNQTDTALEQSLLRAPIDGVVIKKQGIMGEIISSGQAVGMVVDPAKLYIVANIEETKLNHIQVGNKVDVSIDQYGGKKWVGKVSLIGEASNSTFSLIPSSSGGTFTKVVQKVPVRIAVDAKDNQIRPGTNAVVRIHIR</sequence>
<keyword evidence="3" id="KW-0812">Transmembrane</keyword>
<dbReference type="Pfam" id="PF25990">
    <property type="entry name" value="Beta-barrel_YknX"/>
    <property type="match status" value="1"/>
</dbReference>
<feature type="transmembrane region" description="Helical" evidence="3">
    <location>
        <begin position="7"/>
        <end position="28"/>
    </location>
</feature>
<dbReference type="AlphaFoldDB" id="A0A1M6QD76"/>
<gene>
    <name evidence="6" type="ORF">SAMN02745123_00979</name>
</gene>
<evidence type="ECO:0000313" key="7">
    <source>
        <dbReference type="Proteomes" id="UP000183997"/>
    </source>
</evidence>
<name>A0A1M6QD76_9FIRM</name>
<evidence type="ECO:0000256" key="1">
    <source>
        <dbReference type="ARBA" id="ARBA00004196"/>
    </source>
</evidence>
<dbReference type="GO" id="GO:0055085">
    <property type="term" value="P:transmembrane transport"/>
    <property type="evidence" value="ECO:0007669"/>
    <property type="project" value="InterPro"/>
</dbReference>
<dbReference type="Proteomes" id="UP000183997">
    <property type="component" value="Unassembled WGS sequence"/>
</dbReference>
<dbReference type="InterPro" id="IPR058636">
    <property type="entry name" value="Beta-barrel_YknX"/>
</dbReference>
<dbReference type="Pfam" id="PF25917">
    <property type="entry name" value="BSH_RND"/>
    <property type="match status" value="1"/>
</dbReference>
<keyword evidence="3" id="KW-1133">Transmembrane helix</keyword>
<dbReference type="InterPro" id="IPR050465">
    <property type="entry name" value="UPF0194_transport"/>
</dbReference>
<keyword evidence="3" id="KW-0472">Membrane</keyword>
<keyword evidence="7" id="KW-1185">Reference proteome</keyword>
<dbReference type="GO" id="GO:0030313">
    <property type="term" value="C:cell envelope"/>
    <property type="evidence" value="ECO:0007669"/>
    <property type="project" value="UniProtKB-SubCell"/>
</dbReference>
<feature type="domain" description="Multidrug resistance protein MdtA-like barrel-sandwich hybrid" evidence="4">
    <location>
        <begin position="45"/>
        <end position="121"/>
    </location>
</feature>
<proteinExistence type="predicted"/>
<reference evidence="7" key="1">
    <citation type="submission" date="2016-11" db="EMBL/GenBank/DDBJ databases">
        <authorList>
            <person name="Varghese N."/>
            <person name="Submissions S."/>
        </authorList>
    </citation>
    <scope>NUCLEOTIDE SEQUENCE [LARGE SCALE GENOMIC DNA]</scope>
    <source>
        <strain evidence="7">DSM 10349</strain>
    </source>
</reference>
<organism evidence="6 7">
    <name type="scientific">Desulforamulus aeronauticus DSM 10349</name>
    <dbReference type="NCBI Taxonomy" id="1121421"/>
    <lineage>
        <taxon>Bacteria</taxon>
        <taxon>Bacillati</taxon>
        <taxon>Bacillota</taxon>
        <taxon>Clostridia</taxon>
        <taxon>Eubacteriales</taxon>
        <taxon>Peptococcaceae</taxon>
        <taxon>Desulforamulus</taxon>
    </lineage>
</organism>
<dbReference type="InterPro" id="IPR058625">
    <property type="entry name" value="MdtA-like_BSH"/>
</dbReference>
<dbReference type="PANTHER" id="PTHR32347">
    <property type="entry name" value="EFFLUX SYSTEM COMPONENT YKNX-RELATED"/>
    <property type="match status" value="1"/>
</dbReference>
<comment type="subcellular location">
    <subcellularLocation>
        <location evidence="1">Cell envelope</location>
    </subcellularLocation>
</comment>
<evidence type="ECO:0000256" key="2">
    <source>
        <dbReference type="ARBA" id="ARBA00023054"/>
    </source>
</evidence>
<evidence type="ECO:0000256" key="3">
    <source>
        <dbReference type="SAM" id="Phobius"/>
    </source>
</evidence>
<dbReference type="EMBL" id="FRAR01000008">
    <property type="protein sequence ID" value="SHK18209.1"/>
    <property type="molecule type" value="Genomic_DNA"/>
</dbReference>
<evidence type="ECO:0000313" key="6">
    <source>
        <dbReference type="EMBL" id="SHK18209.1"/>
    </source>
</evidence>
<dbReference type="Gene3D" id="2.40.30.170">
    <property type="match status" value="1"/>
</dbReference>
<dbReference type="SUPFAM" id="SSF111369">
    <property type="entry name" value="HlyD-like secretion proteins"/>
    <property type="match status" value="1"/>
</dbReference>
<dbReference type="STRING" id="1121421.SAMN02745123_00979"/>